<proteinExistence type="predicted"/>
<evidence type="ECO:0000313" key="3">
    <source>
        <dbReference type="EMBL" id="EOX99688.1"/>
    </source>
</evidence>
<keyword evidence="1" id="KW-0175">Coiled coil</keyword>
<keyword evidence="4" id="KW-1185">Reference proteome</keyword>
<gene>
    <name evidence="3" type="ORF">TCM_008450</name>
</gene>
<dbReference type="HOGENOM" id="CLU_1296373_0_0_1"/>
<dbReference type="Gramene" id="EOX99688">
    <property type="protein sequence ID" value="EOX99688"/>
    <property type="gene ID" value="TCM_008450"/>
</dbReference>
<dbReference type="EMBL" id="CM001880">
    <property type="protein sequence ID" value="EOX99688.1"/>
    <property type="molecule type" value="Genomic_DNA"/>
</dbReference>
<name>A0A061EBR5_THECC</name>
<protein>
    <recommendedName>
        <fullName evidence="2">Retroviral polymerase SH3-like domain-containing protein</fullName>
    </recommendedName>
</protein>
<dbReference type="Pfam" id="PF25597">
    <property type="entry name" value="SH3_retrovirus"/>
    <property type="match status" value="1"/>
</dbReference>
<dbReference type="InParanoid" id="A0A061EBR5"/>
<dbReference type="InterPro" id="IPR057670">
    <property type="entry name" value="SH3_retrovirus"/>
</dbReference>
<feature type="coiled-coil region" evidence="1">
    <location>
        <begin position="74"/>
        <end position="108"/>
    </location>
</feature>
<dbReference type="AlphaFoldDB" id="A0A061EBR5"/>
<evidence type="ECO:0000313" key="4">
    <source>
        <dbReference type="Proteomes" id="UP000026915"/>
    </source>
</evidence>
<evidence type="ECO:0000256" key="1">
    <source>
        <dbReference type="SAM" id="Coils"/>
    </source>
</evidence>
<evidence type="ECO:0000259" key="2">
    <source>
        <dbReference type="Pfam" id="PF25597"/>
    </source>
</evidence>
<reference evidence="3 4" key="1">
    <citation type="journal article" date="2013" name="Genome Biol.">
        <title>The genome sequence of the most widely cultivated cacao type and its use to identify candidate genes regulating pod color.</title>
        <authorList>
            <person name="Motamayor J.C."/>
            <person name="Mockaitis K."/>
            <person name="Schmutz J."/>
            <person name="Haiminen N."/>
            <person name="Iii D.L."/>
            <person name="Cornejo O."/>
            <person name="Findley S.D."/>
            <person name="Zheng P."/>
            <person name="Utro F."/>
            <person name="Royaert S."/>
            <person name="Saski C."/>
            <person name="Jenkins J."/>
            <person name="Podicheti R."/>
            <person name="Zhao M."/>
            <person name="Scheffler B.E."/>
            <person name="Stack J.C."/>
            <person name="Feltus F.A."/>
            <person name="Mustiga G.M."/>
            <person name="Amores F."/>
            <person name="Phillips W."/>
            <person name="Marelli J.P."/>
            <person name="May G.D."/>
            <person name="Shapiro H."/>
            <person name="Ma J."/>
            <person name="Bustamante C.D."/>
            <person name="Schnell R.J."/>
            <person name="Main D."/>
            <person name="Gilbert D."/>
            <person name="Parida L."/>
            <person name="Kuhn D.N."/>
        </authorList>
    </citation>
    <scope>NUCLEOTIDE SEQUENCE [LARGE SCALE GENOMIC DNA]</scope>
    <source>
        <strain evidence="4">cv. Matina 1-6</strain>
    </source>
</reference>
<dbReference type="Proteomes" id="UP000026915">
    <property type="component" value="Chromosome 2"/>
</dbReference>
<accession>A0A061EBR5</accession>
<sequence length="213" mass="24841">MSTNKISFIGKMLKNMYVIFLEDLDVNSEHLGKFDAKSDEAIFLGYALNSKAYRAFNKRTLTVEESVHVVFDESNALQKEVHDDDDDIEILEKQMEEMSLENNKNNEESSSRRENETPFLKNLQRAKNQHDDLPRSWRFVRDHPQDQIIDDIVYGATNEVLCKNFAKEMQGEFEMSMMGEFKYFLGLQIKQSENESSSIKKDILMICSRNLIC</sequence>
<organism evidence="3 4">
    <name type="scientific">Theobroma cacao</name>
    <name type="common">Cacao</name>
    <name type="synonym">Cocoa</name>
    <dbReference type="NCBI Taxonomy" id="3641"/>
    <lineage>
        <taxon>Eukaryota</taxon>
        <taxon>Viridiplantae</taxon>
        <taxon>Streptophyta</taxon>
        <taxon>Embryophyta</taxon>
        <taxon>Tracheophyta</taxon>
        <taxon>Spermatophyta</taxon>
        <taxon>Magnoliopsida</taxon>
        <taxon>eudicotyledons</taxon>
        <taxon>Gunneridae</taxon>
        <taxon>Pentapetalae</taxon>
        <taxon>rosids</taxon>
        <taxon>malvids</taxon>
        <taxon>Malvales</taxon>
        <taxon>Malvaceae</taxon>
        <taxon>Byttnerioideae</taxon>
        <taxon>Theobroma</taxon>
    </lineage>
</organism>
<feature type="domain" description="Retroviral polymerase SH3-like" evidence="2">
    <location>
        <begin position="26"/>
        <end position="82"/>
    </location>
</feature>